<gene>
    <name evidence="1" type="ORF">ALC56_08031</name>
</gene>
<dbReference type="EMBL" id="KQ981693">
    <property type="protein sequence ID" value="KYN37832.1"/>
    <property type="molecule type" value="Genomic_DNA"/>
</dbReference>
<name>A0A195FCA4_9HYME</name>
<sequence>MINPSATARSIFHPDLETVEYFVKKAI</sequence>
<accession>A0A195FCA4</accession>
<protein>
    <submittedName>
        <fullName evidence="1">Uncharacterized protein</fullName>
    </submittedName>
</protein>
<organism evidence="1 2">
    <name type="scientific">Trachymyrmex septentrionalis</name>
    <dbReference type="NCBI Taxonomy" id="34720"/>
    <lineage>
        <taxon>Eukaryota</taxon>
        <taxon>Metazoa</taxon>
        <taxon>Ecdysozoa</taxon>
        <taxon>Arthropoda</taxon>
        <taxon>Hexapoda</taxon>
        <taxon>Insecta</taxon>
        <taxon>Pterygota</taxon>
        <taxon>Neoptera</taxon>
        <taxon>Endopterygota</taxon>
        <taxon>Hymenoptera</taxon>
        <taxon>Apocrita</taxon>
        <taxon>Aculeata</taxon>
        <taxon>Formicoidea</taxon>
        <taxon>Formicidae</taxon>
        <taxon>Myrmicinae</taxon>
        <taxon>Trachymyrmex</taxon>
    </lineage>
</organism>
<evidence type="ECO:0000313" key="2">
    <source>
        <dbReference type="Proteomes" id="UP000078541"/>
    </source>
</evidence>
<keyword evidence="2" id="KW-1185">Reference proteome</keyword>
<dbReference type="Proteomes" id="UP000078541">
    <property type="component" value="Unassembled WGS sequence"/>
</dbReference>
<proteinExistence type="predicted"/>
<reference evidence="1 2" key="1">
    <citation type="submission" date="2016-03" db="EMBL/GenBank/DDBJ databases">
        <title>Trachymyrmex septentrionalis WGS genome.</title>
        <authorList>
            <person name="Nygaard S."/>
            <person name="Hu H."/>
            <person name="Boomsma J."/>
            <person name="Zhang G."/>
        </authorList>
    </citation>
    <scope>NUCLEOTIDE SEQUENCE [LARGE SCALE GENOMIC DNA]</scope>
    <source>
        <strain evidence="1">Tsep2-gDNA-1</strain>
        <tissue evidence="1">Whole body</tissue>
    </source>
</reference>
<evidence type="ECO:0000313" key="1">
    <source>
        <dbReference type="EMBL" id="KYN37832.1"/>
    </source>
</evidence>
<dbReference type="AlphaFoldDB" id="A0A195FCA4"/>